<keyword evidence="4 6" id="KW-0479">Metal-binding</keyword>
<name>A0A6G8Q9T7_9ACTN</name>
<evidence type="ECO:0000256" key="7">
    <source>
        <dbReference type="RuleBase" id="RU003653"/>
    </source>
</evidence>
<sequence length="265" mass="28462">MVTLRSGREIEGMRRAGDLVARALGMLRPLVRTGVRLDELDRVVGEFLASHGAVSPYEGYRPSPSVPPFPGTVCASVNEQVVHGIPSPRRLRNGDVVGIDVGALLDGWMGDACYTYAVGEASPRAGRLLGVARECLEAGVAEVRPGARLGDVGAAIQELAERHGYGVVRELGGHGVGRKLHEEPHVNHFGRRGRGLRLREGMTFTIEPMLNEGSPEIRFLGDGWTVATADGSLSAQYEHTVAVTAGGCEVLTPWHRYIREVQATA</sequence>
<evidence type="ECO:0000256" key="1">
    <source>
        <dbReference type="ARBA" id="ARBA00002521"/>
    </source>
</evidence>
<evidence type="ECO:0000256" key="6">
    <source>
        <dbReference type="HAMAP-Rule" id="MF_01974"/>
    </source>
</evidence>
<dbReference type="KEGG" id="rub:GBA63_11840"/>
<gene>
    <name evidence="6 9" type="primary">map</name>
    <name evidence="9" type="ORF">GBA63_11840</name>
</gene>
<comment type="similarity">
    <text evidence="6">Belongs to the peptidase M24A family. Methionine aminopeptidase type 1 subfamily.</text>
</comment>
<feature type="binding site" evidence="6">
    <location>
        <position position="207"/>
    </location>
    <ligand>
        <name>a divalent metal cation</name>
        <dbReference type="ChEBI" id="CHEBI:60240"/>
        <label>2</label>
        <note>catalytic</note>
    </ligand>
</feature>
<dbReference type="EMBL" id="CP045119">
    <property type="protein sequence ID" value="QIN83254.1"/>
    <property type="molecule type" value="Genomic_DNA"/>
</dbReference>
<dbReference type="InterPro" id="IPR000994">
    <property type="entry name" value="Pept_M24"/>
</dbReference>
<evidence type="ECO:0000256" key="5">
    <source>
        <dbReference type="ARBA" id="ARBA00022801"/>
    </source>
</evidence>
<organism evidence="9 10">
    <name type="scientific">Rubrobacter tropicus</name>
    <dbReference type="NCBI Taxonomy" id="2653851"/>
    <lineage>
        <taxon>Bacteria</taxon>
        <taxon>Bacillati</taxon>
        <taxon>Actinomycetota</taxon>
        <taxon>Rubrobacteria</taxon>
        <taxon>Rubrobacterales</taxon>
        <taxon>Rubrobacteraceae</taxon>
        <taxon>Rubrobacter</taxon>
    </lineage>
</organism>
<comment type="subunit">
    <text evidence="6">Monomer.</text>
</comment>
<feature type="binding site" evidence="6">
    <location>
        <position position="83"/>
    </location>
    <ligand>
        <name>substrate</name>
    </ligand>
</feature>
<comment type="function">
    <text evidence="1 6">Removes the N-terminal methionine from nascent proteins. The N-terminal methionine is often cleaved when the second residue in the primary sequence is small and uncharged (Met-Ala-, Cys, Gly, Pro, Ser, Thr, or Val). Requires deformylation of the N(alpha)-formylated initiator methionine before it can be hydrolyzed.</text>
</comment>
<evidence type="ECO:0000256" key="4">
    <source>
        <dbReference type="ARBA" id="ARBA00022723"/>
    </source>
</evidence>
<evidence type="ECO:0000313" key="9">
    <source>
        <dbReference type="EMBL" id="QIN83254.1"/>
    </source>
</evidence>
<dbReference type="EC" id="3.4.11.18" evidence="6 7"/>
<dbReference type="Gene3D" id="3.90.230.10">
    <property type="entry name" value="Creatinase/methionine aminopeptidase superfamily"/>
    <property type="match status" value="1"/>
</dbReference>
<keyword evidence="5 6" id="KW-0378">Hydrolase</keyword>
<evidence type="ECO:0000259" key="8">
    <source>
        <dbReference type="Pfam" id="PF00557"/>
    </source>
</evidence>
<evidence type="ECO:0000256" key="3">
    <source>
        <dbReference type="ARBA" id="ARBA00022670"/>
    </source>
</evidence>
<reference evidence="9 10" key="1">
    <citation type="submission" date="2019-10" db="EMBL/GenBank/DDBJ databases">
        <title>Rubrobacter sp nov SCSIO 52090 isolated from a deep-sea sediment in the South China Sea.</title>
        <authorList>
            <person name="Chen R.W."/>
        </authorList>
    </citation>
    <scope>NUCLEOTIDE SEQUENCE [LARGE SCALE GENOMIC DNA]</scope>
    <source>
        <strain evidence="9 10">SCSIO 52909</strain>
    </source>
</reference>
<feature type="binding site" evidence="6">
    <location>
        <position position="181"/>
    </location>
    <ligand>
        <name>substrate</name>
    </ligand>
</feature>
<evidence type="ECO:0000256" key="2">
    <source>
        <dbReference type="ARBA" id="ARBA00022438"/>
    </source>
</evidence>
<dbReference type="GO" id="GO:0004239">
    <property type="term" value="F:initiator methionyl aminopeptidase activity"/>
    <property type="evidence" value="ECO:0007669"/>
    <property type="project" value="UniProtKB-UniRule"/>
</dbReference>
<dbReference type="CDD" id="cd01086">
    <property type="entry name" value="MetAP1"/>
    <property type="match status" value="1"/>
</dbReference>
<dbReference type="GO" id="GO:0006508">
    <property type="term" value="P:proteolysis"/>
    <property type="evidence" value="ECO:0007669"/>
    <property type="project" value="UniProtKB-KW"/>
</dbReference>
<dbReference type="AlphaFoldDB" id="A0A6G8Q9T7"/>
<keyword evidence="10" id="KW-1185">Reference proteome</keyword>
<feature type="binding site" evidence="6">
    <location>
        <position position="100"/>
    </location>
    <ligand>
        <name>a divalent metal cation</name>
        <dbReference type="ChEBI" id="CHEBI:60240"/>
        <label>1</label>
    </ligand>
</feature>
<keyword evidence="2 6" id="KW-0031">Aminopeptidase</keyword>
<dbReference type="PRINTS" id="PR00599">
    <property type="entry name" value="MAPEPTIDASE"/>
</dbReference>
<dbReference type="HAMAP" id="MF_01974">
    <property type="entry name" value="MetAP_1"/>
    <property type="match status" value="1"/>
</dbReference>
<dbReference type="PANTHER" id="PTHR43330:SF27">
    <property type="entry name" value="METHIONINE AMINOPEPTIDASE"/>
    <property type="match status" value="1"/>
</dbReference>
<feature type="domain" description="Peptidase M24" evidence="8">
    <location>
        <begin position="11"/>
        <end position="245"/>
    </location>
</feature>
<accession>A0A6G8Q9T7</accession>
<keyword evidence="3 6" id="KW-0645">Protease</keyword>
<dbReference type="RefSeq" id="WP_166176362.1">
    <property type="nucleotide sequence ID" value="NZ_CP045119.1"/>
</dbReference>
<protein>
    <recommendedName>
        <fullName evidence="6 7">Methionine aminopeptidase</fullName>
        <shortName evidence="6">MAP</shortName>
        <shortName evidence="6">MetAP</shortName>
        <ecNumber evidence="6 7">3.4.11.18</ecNumber>
    </recommendedName>
    <alternativeName>
        <fullName evidence="6">Peptidase M</fullName>
    </alternativeName>
</protein>
<feature type="binding site" evidence="6">
    <location>
        <position position="111"/>
    </location>
    <ligand>
        <name>a divalent metal cation</name>
        <dbReference type="ChEBI" id="CHEBI:60240"/>
        <label>1</label>
    </ligand>
</feature>
<dbReference type="NCBIfam" id="TIGR00500">
    <property type="entry name" value="met_pdase_I"/>
    <property type="match status" value="1"/>
</dbReference>
<feature type="binding site" evidence="6">
    <location>
        <position position="111"/>
    </location>
    <ligand>
        <name>a divalent metal cation</name>
        <dbReference type="ChEBI" id="CHEBI:60240"/>
        <label>2</label>
        <note>catalytic</note>
    </ligand>
</feature>
<dbReference type="Pfam" id="PF00557">
    <property type="entry name" value="Peptidase_M24"/>
    <property type="match status" value="1"/>
</dbReference>
<dbReference type="Proteomes" id="UP000501452">
    <property type="component" value="Chromosome"/>
</dbReference>
<dbReference type="InterPro" id="IPR002467">
    <property type="entry name" value="Pept_M24A_MAP1"/>
</dbReference>
<feature type="binding site" evidence="6">
    <location>
        <position position="238"/>
    </location>
    <ligand>
        <name>a divalent metal cation</name>
        <dbReference type="ChEBI" id="CHEBI:60240"/>
        <label>2</label>
        <note>catalytic</note>
    </ligand>
</feature>
<comment type="cofactor">
    <cofactor evidence="6">
        <name>Co(2+)</name>
        <dbReference type="ChEBI" id="CHEBI:48828"/>
    </cofactor>
    <cofactor evidence="6">
        <name>Zn(2+)</name>
        <dbReference type="ChEBI" id="CHEBI:29105"/>
    </cofactor>
    <cofactor evidence="6">
        <name>Mn(2+)</name>
        <dbReference type="ChEBI" id="CHEBI:29035"/>
    </cofactor>
    <cofactor evidence="6">
        <name>Fe(2+)</name>
        <dbReference type="ChEBI" id="CHEBI:29033"/>
    </cofactor>
    <text evidence="6">Binds 2 divalent metal cations per subunit. Has a high-affinity and a low affinity metal-binding site. The true nature of the physiological cofactor is under debate. The enzyme is active with cobalt, zinc, manganese or divalent iron ions. Most likely, methionine aminopeptidases function as mononuclear Fe(2+)-metalloproteases under physiological conditions, and the catalytically relevant metal-binding site has been assigned to the histidine-containing high-affinity site.</text>
</comment>
<comment type="catalytic activity">
    <reaction evidence="6 7">
        <text>Release of N-terminal amino acids, preferentially methionine, from peptides and arylamides.</text>
        <dbReference type="EC" id="3.4.11.18"/>
    </reaction>
</comment>
<evidence type="ECO:0000313" key="10">
    <source>
        <dbReference type="Proteomes" id="UP000501452"/>
    </source>
</evidence>
<dbReference type="PANTHER" id="PTHR43330">
    <property type="entry name" value="METHIONINE AMINOPEPTIDASE"/>
    <property type="match status" value="1"/>
</dbReference>
<dbReference type="GO" id="GO:0046872">
    <property type="term" value="F:metal ion binding"/>
    <property type="evidence" value="ECO:0007669"/>
    <property type="project" value="UniProtKB-UniRule"/>
</dbReference>
<feature type="binding site" evidence="6">
    <location>
        <position position="238"/>
    </location>
    <ligand>
        <name>a divalent metal cation</name>
        <dbReference type="ChEBI" id="CHEBI:60240"/>
        <label>1</label>
    </ligand>
</feature>
<feature type="binding site" evidence="6">
    <location>
        <position position="174"/>
    </location>
    <ligand>
        <name>a divalent metal cation</name>
        <dbReference type="ChEBI" id="CHEBI:60240"/>
        <label>2</label>
        <note>catalytic</note>
    </ligand>
</feature>
<dbReference type="GO" id="GO:0005829">
    <property type="term" value="C:cytosol"/>
    <property type="evidence" value="ECO:0007669"/>
    <property type="project" value="TreeGrafter"/>
</dbReference>
<dbReference type="InterPro" id="IPR036005">
    <property type="entry name" value="Creatinase/aminopeptidase-like"/>
</dbReference>
<dbReference type="SUPFAM" id="SSF55920">
    <property type="entry name" value="Creatinase/aminopeptidase"/>
    <property type="match status" value="1"/>
</dbReference>
<proteinExistence type="inferred from homology"/>
<dbReference type="InterPro" id="IPR001714">
    <property type="entry name" value="Pept_M24_MAP"/>
</dbReference>
<dbReference type="GO" id="GO:0070006">
    <property type="term" value="F:metalloaminopeptidase activity"/>
    <property type="evidence" value="ECO:0007669"/>
    <property type="project" value="UniProtKB-UniRule"/>
</dbReference>